<dbReference type="GO" id="GO:0016787">
    <property type="term" value="F:hydrolase activity"/>
    <property type="evidence" value="ECO:0007669"/>
    <property type="project" value="UniProtKB-KW"/>
</dbReference>
<reference evidence="3" key="1">
    <citation type="submission" date="2006-09" db="EMBL/GenBank/DDBJ databases">
        <title>Complete sequence of Rhodopseudomonas palustris BisA53.</title>
        <authorList>
            <consortium name="US DOE Joint Genome Institute"/>
            <person name="Copeland A."/>
            <person name="Lucas S."/>
            <person name="Lapidus A."/>
            <person name="Barry K."/>
            <person name="Detter J.C."/>
            <person name="Glavina del Rio T."/>
            <person name="Hammon N."/>
            <person name="Israni S."/>
            <person name="Dalin E."/>
            <person name="Tice H."/>
            <person name="Pitluck S."/>
            <person name="Chain P."/>
            <person name="Malfatti S."/>
            <person name="Shin M."/>
            <person name="Vergez L."/>
            <person name="Schmutz J."/>
            <person name="Larimer F."/>
            <person name="Land M."/>
            <person name="Hauser L."/>
            <person name="Pelletier D.A."/>
            <person name="Kyrpides N."/>
            <person name="Kim E."/>
            <person name="Harwood C.S."/>
            <person name="Oda Y."/>
            <person name="Richardson P."/>
        </authorList>
    </citation>
    <scope>NUCLEOTIDE SEQUENCE [LARGE SCALE GENOMIC DNA]</scope>
    <source>
        <strain evidence="3">BisA53</strain>
    </source>
</reference>
<keyword evidence="3" id="KW-0378">Hydrolase</keyword>
<dbReference type="eggNOG" id="COG2267">
    <property type="taxonomic scope" value="Bacteria"/>
</dbReference>
<dbReference type="InterPro" id="IPR050228">
    <property type="entry name" value="Carboxylesterase_BioH"/>
</dbReference>
<accession>Q07HP8</accession>
<dbReference type="PANTHER" id="PTHR43194:SF2">
    <property type="entry name" value="PEROXISOMAL MEMBRANE PROTEIN LPX1"/>
    <property type="match status" value="1"/>
</dbReference>
<evidence type="ECO:0000259" key="2">
    <source>
        <dbReference type="Pfam" id="PF12146"/>
    </source>
</evidence>
<dbReference type="PANTHER" id="PTHR43194">
    <property type="entry name" value="HYDROLASE ALPHA/BETA FOLD FAMILY"/>
    <property type="match status" value="1"/>
</dbReference>
<proteinExistence type="predicted"/>
<dbReference type="SUPFAM" id="SSF53474">
    <property type="entry name" value="alpha/beta-Hydrolases"/>
    <property type="match status" value="1"/>
</dbReference>
<dbReference type="KEGG" id="rpe:RPE_4616"/>
<evidence type="ECO:0000256" key="1">
    <source>
        <dbReference type="SAM" id="Phobius"/>
    </source>
</evidence>
<dbReference type="InterPro" id="IPR029058">
    <property type="entry name" value="AB_hydrolase_fold"/>
</dbReference>
<evidence type="ECO:0000313" key="3">
    <source>
        <dbReference type="EMBL" id="ABJ08536.1"/>
    </source>
</evidence>
<feature type="transmembrane region" description="Helical" evidence="1">
    <location>
        <begin position="12"/>
        <end position="32"/>
    </location>
</feature>
<feature type="domain" description="Serine aminopeptidase S33" evidence="2">
    <location>
        <begin position="87"/>
        <end position="287"/>
    </location>
</feature>
<organism evidence="3">
    <name type="scientific">Rhodopseudomonas palustris (strain BisA53)</name>
    <dbReference type="NCBI Taxonomy" id="316055"/>
    <lineage>
        <taxon>Bacteria</taxon>
        <taxon>Pseudomonadati</taxon>
        <taxon>Pseudomonadota</taxon>
        <taxon>Alphaproteobacteria</taxon>
        <taxon>Hyphomicrobiales</taxon>
        <taxon>Nitrobacteraceae</taxon>
        <taxon>Rhodopseudomonas</taxon>
    </lineage>
</organism>
<protein>
    <submittedName>
        <fullName evidence="3">Alpha/beta hydrolase</fullName>
    </submittedName>
</protein>
<sequence>MAVGNTSKIRKLLVGALAGVGVAALVLGGMIASPVRQPPELKSISTTGRAVDRSGMPALERFEARDGTALAMRHYSPTAPVAAPVAIAIHGSSAASFNVHALAKALAAKGVETFAPDIRGHGASGARGDVSYPGQLEDDLADLVGKIRETRPDAPITLIGLSSGGGFALRIAGSPIQDLFARTVLLAPFLGWKAPTSREDAGGWASPNIPRIVGLTILSRIGIPCCESLPVIAFAVPPNSTSLLTAQYSFRLLREFAASRDYRDDIAAARKPISLLAGAADELMFADRYQDAVGARIPVKLIDGVNHLGIVSDPAALSAIVDDVVTAGTGS</sequence>
<dbReference type="ESTHER" id="rhop5-q07hp8">
    <property type="family name" value="Monoglyceridelipase_lysophospholip"/>
</dbReference>
<keyword evidence="1" id="KW-0472">Membrane</keyword>
<dbReference type="AlphaFoldDB" id="Q07HP8"/>
<dbReference type="Gene3D" id="3.40.50.1820">
    <property type="entry name" value="alpha/beta hydrolase"/>
    <property type="match status" value="1"/>
</dbReference>
<name>Q07HP8_RHOP5</name>
<dbReference type="STRING" id="316055.RPE_4616"/>
<keyword evidence="1" id="KW-1133">Transmembrane helix</keyword>
<dbReference type="InterPro" id="IPR022742">
    <property type="entry name" value="Hydrolase_4"/>
</dbReference>
<dbReference type="EMBL" id="CP000463">
    <property type="protein sequence ID" value="ABJ08536.1"/>
    <property type="molecule type" value="Genomic_DNA"/>
</dbReference>
<dbReference type="OrthoDB" id="9808398at2"/>
<gene>
    <name evidence="3" type="ordered locus">RPE_4616</name>
</gene>
<dbReference type="Pfam" id="PF12146">
    <property type="entry name" value="Hydrolase_4"/>
    <property type="match status" value="1"/>
</dbReference>
<keyword evidence="1" id="KW-0812">Transmembrane</keyword>
<dbReference type="HOGENOM" id="CLU_068615_0_0_5"/>